<dbReference type="InterPro" id="IPR011712">
    <property type="entry name" value="Sig_transdc_His_kin_sub3_dim/P"/>
</dbReference>
<sequence>MQPLLSVDRLSKSFNTLPVIQNVSFDLYPGQVLGIAGTSGSGKTTLANLLSGIEVPNEGHMIFDGQRCAWPFIAQKLGIEVIHQIPQLVNDMDICGNIFMGNEISLPIWRGTRLILPQKRMDEIAAKLLADLGIQFPTMRLKVKNLTGEQRQMVAVARALVKPAKMVIVDDASALLTYPNQQKILNLIQQWQKKGVAVIFFSNHLDHLFAVTDEILVIRDSQKVAHFHTDETNREEVVAALVGTKDHQQITPFIWALDNYYRARERAEELKQNQILLERDLAAQDSLNKQLINQLNNQVIALDKSNQALQDAHRRLLKAREQDLKRLARELHDQSIQDLLSINHEIEVFDNTREVDLEVSDFLTEMRQNIRSIIEELRNTCGSLRPPTIDSLGVGAAIISFANDWEAKTGIHISVDIDPQLIRLPEATELSLYRIVQEVLRNVRKHSKATEVLIQLKHTSPRSILLTVSDNGVGLPKDFDLSMLAGKGHFGLLGISERVALLGGNLSFHNNLDGGLFLQAEIPHPRVSKAE</sequence>
<dbReference type="Gene3D" id="3.40.50.300">
    <property type="entry name" value="P-loop containing nucleotide triphosphate hydrolases"/>
    <property type="match status" value="1"/>
</dbReference>
<evidence type="ECO:0000256" key="2">
    <source>
        <dbReference type="ARBA" id="ARBA00022840"/>
    </source>
</evidence>
<evidence type="ECO:0000256" key="1">
    <source>
        <dbReference type="ARBA" id="ARBA00022741"/>
    </source>
</evidence>
<dbReference type="OrthoDB" id="138173at2"/>
<dbReference type="InterPro" id="IPR036890">
    <property type="entry name" value="HATPase_C_sf"/>
</dbReference>
<keyword evidence="3" id="KW-0175">Coiled coil</keyword>
<gene>
    <name evidence="5" type="ORF">ADN00_16625</name>
</gene>
<evidence type="ECO:0000313" key="5">
    <source>
        <dbReference type="EMBL" id="KPL72094.1"/>
    </source>
</evidence>
<dbReference type="RefSeq" id="WP_075064163.1">
    <property type="nucleotide sequence ID" value="NZ_LGCL01000040.1"/>
</dbReference>
<dbReference type="STRING" id="1134406.ADN00_16625"/>
<dbReference type="Gene3D" id="1.20.5.1930">
    <property type="match status" value="1"/>
</dbReference>
<feature type="coiled-coil region" evidence="3">
    <location>
        <begin position="292"/>
        <end position="337"/>
    </location>
</feature>
<dbReference type="SUPFAM" id="SSF55874">
    <property type="entry name" value="ATPase domain of HSP90 chaperone/DNA topoisomerase II/histidine kinase"/>
    <property type="match status" value="1"/>
</dbReference>
<comment type="caution">
    <text evidence="5">The sequence shown here is derived from an EMBL/GenBank/DDBJ whole genome shotgun (WGS) entry which is preliminary data.</text>
</comment>
<dbReference type="SUPFAM" id="SSF52540">
    <property type="entry name" value="P-loop containing nucleoside triphosphate hydrolases"/>
    <property type="match status" value="1"/>
</dbReference>
<dbReference type="GO" id="GO:0016887">
    <property type="term" value="F:ATP hydrolysis activity"/>
    <property type="evidence" value="ECO:0007669"/>
    <property type="project" value="InterPro"/>
</dbReference>
<name>A0A0P6XR58_9CHLR</name>
<dbReference type="InterPro" id="IPR003593">
    <property type="entry name" value="AAA+_ATPase"/>
</dbReference>
<dbReference type="Gene3D" id="3.30.565.10">
    <property type="entry name" value="Histidine kinase-like ATPase, C-terminal domain"/>
    <property type="match status" value="1"/>
</dbReference>
<dbReference type="Pfam" id="PF07730">
    <property type="entry name" value="HisKA_3"/>
    <property type="match status" value="1"/>
</dbReference>
<dbReference type="Pfam" id="PF02518">
    <property type="entry name" value="HATPase_c"/>
    <property type="match status" value="1"/>
</dbReference>
<keyword evidence="6" id="KW-1185">Reference proteome</keyword>
<dbReference type="PANTHER" id="PTHR43790">
    <property type="entry name" value="CARBOHYDRATE TRANSPORT ATP-BINDING PROTEIN MG119-RELATED"/>
    <property type="match status" value="1"/>
</dbReference>
<evidence type="ECO:0000313" key="6">
    <source>
        <dbReference type="Proteomes" id="UP000050417"/>
    </source>
</evidence>
<dbReference type="AlphaFoldDB" id="A0A0P6XR58"/>
<evidence type="ECO:0000256" key="3">
    <source>
        <dbReference type="SAM" id="Coils"/>
    </source>
</evidence>
<dbReference type="PROSITE" id="PS50893">
    <property type="entry name" value="ABC_TRANSPORTER_2"/>
    <property type="match status" value="1"/>
</dbReference>
<keyword evidence="2" id="KW-0067">ATP-binding</keyword>
<dbReference type="GO" id="GO:0046983">
    <property type="term" value="F:protein dimerization activity"/>
    <property type="evidence" value="ECO:0007669"/>
    <property type="project" value="InterPro"/>
</dbReference>
<dbReference type="GO" id="GO:0016020">
    <property type="term" value="C:membrane"/>
    <property type="evidence" value="ECO:0007669"/>
    <property type="project" value="InterPro"/>
</dbReference>
<dbReference type="InterPro" id="IPR003594">
    <property type="entry name" value="HATPase_dom"/>
</dbReference>
<dbReference type="GO" id="GO:0000155">
    <property type="term" value="F:phosphorelay sensor kinase activity"/>
    <property type="evidence" value="ECO:0007669"/>
    <property type="project" value="InterPro"/>
</dbReference>
<dbReference type="PANTHER" id="PTHR43790:SF8">
    <property type="entry name" value="SUGAR ABC TRANSPORTER ATP-BINDING PROTEIN"/>
    <property type="match status" value="1"/>
</dbReference>
<dbReference type="Pfam" id="PF00005">
    <property type="entry name" value="ABC_tran"/>
    <property type="match status" value="1"/>
</dbReference>
<dbReference type="CDD" id="cd16917">
    <property type="entry name" value="HATPase_UhpB-NarQ-NarX-like"/>
    <property type="match status" value="1"/>
</dbReference>
<dbReference type="EMBL" id="LGCL01000040">
    <property type="protein sequence ID" value="KPL72094.1"/>
    <property type="molecule type" value="Genomic_DNA"/>
</dbReference>
<feature type="domain" description="ABC transporter" evidence="4">
    <location>
        <begin position="5"/>
        <end position="245"/>
    </location>
</feature>
<dbReference type="InterPro" id="IPR027417">
    <property type="entry name" value="P-loop_NTPase"/>
</dbReference>
<dbReference type="InterPro" id="IPR050107">
    <property type="entry name" value="ABC_carbohydrate_import_ATPase"/>
</dbReference>
<organism evidence="5 6">
    <name type="scientific">Ornatilinea apprima</name>
    <dbReference type="NCBI Taxonomy" id="1134406"/>
    <lineage>
        <taxon>Bacteria</taxon>
        <taxon>Bacillati</taxon>
        <taxon>Chloroflexota</taxon>
        <taxon>Anaerolineae</taxon>
        <taxon>Anaerolineales</taxon>
        <taxon>Anaerolineaceae</taxon>
        <taxon>Ornatilinea</taxon>
    </lineage>
</organism>
<dbReference type="GO" id="GO:0005524">
    <property type="term" value="F:ATP binding"/>
    <property type="evidence" value="ECO:0007669"/>
    <property type="project" value="UniProtKB-KW"/>
</dbReference>
<protein>
    <submittedName>
        <fullName evidence="5">Histidine kinase</fullName>
    </submittedName>
</protein>
<evidence type="ECO:0000259" key="4">
    <source>
        <dbReference type="PROSITE" id="PS50893"/>
    </source>
</evidence>
<keyword evidence="5" id="KW-0418">Kinase</keyword>
<dbReference type="Proteomes" id="UP000050417">
    <property type="component" value="Unassembled WGS sequence"/>
</dbReference>
<dbReference type="PATRIC" id="fig|1134406.4.peg.3768"/>
<dbReference type="SMART" id="SM00387">
    <property type="entry name" value="HATPase_c"/>
    <property type="match status" value="1"/>
</dbReference>
<keyword evidence="5" id="KW-0808">Transferase</keyword>
<reference evidence="5 6" key="1">
    <citation type="submission" date="2015-07" db="EMBL/GenBank/DDBJ databases">
        <title>Genome sequence of Ornatilinea apprima DSM 23815.</title>
        <authorList>
            <person name="Hemp J."/>
            <person name="Ward L.M."/>
            <person name="Pace L.A."/>
            <person name="Fischer W.W."/>
        </authorList>
    </citation>
    <scope>NUCLEOTIDE SEQUENCE [LARGE SCALE GENOMIC DNA]</scope>
    <source>
        <strain evidence="5 6">P3M-1</strain>
    </source>
</reference>
<proteinExistence type="predicted"/>
<dbReference type="InterPro" id="IPR003439">
    <property type="entry name" value="ABC_transporter-like_ATP-bd"/>
</dbReference>
<accession>A0A0P6XR58</accession>
<dbReference type="SMART" id="SM00382">
    <property type="entry name" value="AAA"/>
    <property type="match status" value="1"/>
</dbReference>
<keyword evidence="1" id="KW-0547">Nucleotide-binding</keyword>